<feature type="signal peptide" evidence="1">
    <location>
        <begin position="1"/>
        <end position="23"/>
    </location>
</feature>
<reference evidence="2" key="1">
    <citation type="submission" date="2023-07" db="EMBL/GenBank/DDBJ databases">
        <title>Genome content predicts the carbon catabolic preferences of heterotrophic bacteria.</title>
        <authorList>
            <person name="Gralka M."/>
        </authorList>
    </citation>
    <scope>NUCLEOTIDE SEQUENCE</scope>
    <source>
        <strain evidence="2">4G09</strain>
    </source>
</reference>
<feature type="chain" id="PRO_5047374591" evidence="1">
    <location>
        <begin position="24"/>
        <end position="84"/>
    </location>
</feature>
<evidence type="ECO:0000313" key="2">
    <source>
        <dbReference type="EMBL" id="MDP2567142.1"/>
    </source>
</evidence>
<keyword evidence="1" id="KW-0732">Signal</keyword>
<accession>A0ABT9FK24</accession>
<sequence>MVIKHIISLAAIAMISINAAASAPPNIEDIKTSMNAVTGIATSKLGTGASLGQINGNYVECDSDGNCIDTGTLSLNAGQLGGQL</sequence>
<evidence type="ECO:0000313" key="3">
    <source>
        <dbReference type="Proteomes" id="UP001177212"/>
    </source>
</evidence>
<dbReference type="RefSeq" id="WP_305473489.1">
    <property type="nucleotide sequence ID" value="NZ_JAUYVT010000047.1"/>
</dbReference>
<dbReference type="Proteomes" id="UP001177212">
    <property type="component" value="Unassembled WGS sequence"/>
</dbReference>
<comment type="caution">
    <text evidence="2">The sequence shown here is derived from an EMBL/GenBank/DDBJ whole genome shotgun (WGS) entry which is preliminary data.</text>
</comment>
<feature type="non-terminal residue" evidence="2">
    <location>
        <position position="84"/>
    </location>
</feature>
<gene>
    <name evidence="2" type="ORF">Q8W34_21150</name>
</gene>
<dbReference type="EMBL" id="JAUYVT010000047">
    <property type="protein sequence ID" value="MDP2567142.1"/>
    <property type="molecule type" value="Genomic_DNA"/>
</dbReference>
<organism evidence="2 3">
    <name type="scientific">Pseudoalteromonas marina</name>
    <dbReference type="NCBI Taxonomy" id="267375"/>
    <lineage>
        <taxon>Bacteria</taxon>
        <taxon>Pseudomonadati</taxon>
        <taxon>Pseudomonadota</taxon>
        <taxon>Gammaproteobacteria</taxon>
        <taxon>Alteromonadales</taxon>
        <taxon>Pseudoalteromonadaceae</taxon>
        <taxon>Pseudoalteromonas</taxon>
    </lineage>
</organism>
<evidence type="ECO:0000256" key="1">
    <source>
        <dbReference type="SAM" id="SignalP"/>
    </source>
</evidence>
<proteinExistence type="predicted"/>
<name>A0ABT9FK24_9GAMM</name>
<protein>
    <submittedName>
        <fullName evidence="2">Uncharacterized protein</fullName>
    </submittedName>
</protein>
<keyword evidence="3" id="KW-1185">Reference proteome</keyword>